<evidence type="ECO:0008006" key="2">
    <source>
        <dbReference type="Google" id="ProtNLM"/>
    </source>
</evidence>
<evidence type="ECO:0000313" key="1">
    <source>
        <dbReference type="EMBL" id="VAX21963.1"/>
    </source>
</evidence>
<proteinExistence type="predicted"/>
<reference evidence="1" key="1">
    <citation type="submission" date="2018-06" db="EMBL/GenBank/DDBJ databases">
        <authorList>
            <person name="Zhirakovskaya E."/>
        </authorList>
    </citation>
    <scope>NUCLEOTIDE SEQUENCE</scope>
</reference>
<sequence>MEKESSTTLVLGGGFLSALTKKLFLDFKAKWCIMNNIRLVEADTNEQLRGVDKTVQTISLTAGLNYYF</sequence>
<organism evidence="1">
    <name type="scientific">hydrothermal vent metagenome</name>
    <dbReference type="NCBI Taxonomy" id="652676"/>
    <lineage>
        <taxon>unclassified sequences</taxon>
        <taxon>metagenomes</taxon>
        <taxon>ecological metagenomes</taxon>
    </lineage>
</organism>
<accession>A0A3B1CBB9</accession>
<protein>
    <recommendedName>
        <fullName evidence="2">Outer membrane protein beta-barrel domain-containing protein</fullName>
    </recommendedName>
</protein>
<gene>
    <name evidence="1" type="ORF">MNBD_IGNAVI01-384</name>
</gene>
<dbReference type="EMBL" id="UOGD01000210">
    <property type="protein sequence ID" value="VAX21963.1"/>
    <property type="molecule type" value="Genomic_DNA"/>
</dbReference>
<name>A0A3B1CBB9_9ZZZZ</name>
<dbReference type="AlphaFoldDB" id="A0A3B1CBB9"/>